<dbReference type="InterPro" id="IPR000488">
    <property type="entry name" value="Death_dom"/>
</dbReference>
<dbReference type="SMART" id="SM00408">
    <property type="entry name" value="IGc2"/>
    <property type="match status" value="1"/>
</dbReference>
<dbReference type="FunFam" id="2.20.100.10:FF:000008">
    <property type="entry name" value="Unc-5 netrin receptor C"/>
    <property type="match status" value="1"/>
</dbReference>
<dbReference type="AlphaFoldDB" id="A0A7N8WUM4"/>
<organism evidence="17 18">
    <name type="scientific">Mastacembelus armatus</name>
    <name type="common">zig-zag eel</name>
    <dbReference type="NCBI Taxonomy" id="205130"/>
    <lineage>
        <taxon>Eukaryota</taxon>
        <taxon>Metazoa</taxon>
        <taxon>Chordata</taxon>
        <taxon>Craniata</taxon>
        <taxon>Vertebrata</taxon>
        <taxon>Euteleostomi</taxon>
        <taxon>Actinopterygii</taxon>
        <taxon>Neopterygii</taxon>
        <taxon>Teleostei</taxon>
        <taxon>Neoteleostei</taxon>
        <taxon>Acanthomorphata</taxon>
        <taxon>Anabantaria</taxon>
        <taxon>Synbranchiformes</taxon>
        <taxon>Mastacembelidae</taxon>
        <taxon>Mastacembelus</taxon>
    </lineage>
</organism>
<dbReference type="Pfam" id="PF17217">
    <property type="entry name" value="UPA"/>
    <property type="match status" value="1"/>
</dbReference>
<keyword evidence="4" id="KW-1003">Cell membrane</keyword>
<keyword evidence="7" id="KW-0677">Repeat</keyword>
<evidence type="ECO:0000256" key="1">
    <source>
        <dbReference type="ARBA" id="ARBA00004251"/>
    </source>
</evidence>
<dbReference type="InterPro" id="IPR013098">
    <property type="entry name" value="Ig_I-set"/>
</dbReference>
<dbReference type="GeneTree" id="ENSGT00950000182815"/>
<dbReference type="InterPro" id="IPR033772">
    <property type="entry name" value="UPA"/>
</dbReference>
<keyword evidence="6" id="KW-0732">Signal</keyword>
<dbReference type="InterPro" id="IPR057755">
    <property type="entry name" value="UNC5A-D-like_N"/>
</dbReference>
<dbReference type="Pfam" id="PF07679">
    <property type="entry name" value="I-set"/>
    <property type="match status" value="1"/>
</dbReference>
<dbReference type="SUPFAM" id="SSF82895">
    <property type="entry name" value="TSP-1 type 1 repeat"/>
    <property type="match status" value="2"/>
</dbReference>
<keyword evidence="9" id="KW-0472">Membrane</keyword>
<dbReference type="Gene3D" id="2.60.40.10">
    <property type="entry name" value="Immunoglobulins"/>
    <property type="match status" value="2"/>
</dbReference>
<evidence type="ECO:0000259" key="15">
    <source>
        <dbReference type="PROSITE" id="PS50835"/>
    </source>
</evidence>
<dbReference type="Pfam" id="PF25609">
    <property type="entry name" value="Unc5_NetrinR_N"/>
    <property type="match status" value="1"/>
</dbReference>
<keyword evidence="11 14" id="KW-0675">Receptor</keyword>
<dbReference type="InterPro" id="IPR013783">
    <property type="entry name" value="Ig-like_fold"/>
</dbReference>
<dbReference type="Gene3D" id="2.20.100.10">
    <property type="entry name" value="Thrombospondin type-1 (TSP1) repeat"/>
    <property type="match status" value="2"/>
</dbReference>
<dbReference type="Gene3D" id="1.10.533.10">
    <property type="entry name" value="Death Domain, Fas"/>
    <property type="match status" value="1"/>
</dbReference>
<dbReference type="Ensembl" id="ENSMAMT00000055308.1">
    <property type="protein sequence ID" value="ENSMAMP00000040803.1"/>
    <property type="gene ID" value="ENSMAMG00000018531.2"/>
</dbReference>
<dbReference type="SMART" id="SM00209">
    <property type="entry name" value="TSP1"/>
    <property type="match status" value="2"/>
</dbReference>
<dbReference type="SMART" id="SM00005">
    <property type="entry name" value="DEATH"/>
    <property type="match status" value="1"/>
</dbReference>
<dbReference type="Gene3D" id="2.60.220.30">
    <property type="match status" value="1"/>
</dbReference>
<comment type="similarity">
    <text evidence="2 14">Belongs to the unc-5 family.</text>
</comment>
<evidence type="ECO:0000256" key="11">
    <source>
        <dbReference type="ARBA" id="ARBA00023170"/>
    </source>
</evidence>
<comment type="function">
    <text evidence="14">Receptor for netrin required for axon guidance. Mediates axon repulsion of neuronal growth cones in the developing nervous system upon ligand binding.</text>
</comment>
<evidence type="ECO:0000256" key="14">
    <source>
        <dbReference type="RuleBase" id="RU367033"/>
    </source>
</evidence>
<name>A0A7N8WUM4_9TELE</name>
<evidence type="ECO:0000256" key="3">
    <source>
        <dbReference type="ARBA" id="ARBA00022473"/>
    </source>
</evidence>
<dbReference type="FunFam" id="2.20.100.10:FF:000002">
    <property type="entry name" value="Unc-5 netrin receptor C"/>
    <property type="match status" value="1"/>
</dbReference>
<protein>
    <recommendedName>
        <fullName evidence="14">Netrin receptor UNC5</fullName>
    </recommendedName>
</protein>
<evidence type="ECO:0000256" key="9">
    <source>
        <dbReference type="ARBA" id="ARBA00023136"/>
    </source>
</evidence>
<dbReference type="SMART" id="SM00218">
    <property type="entry name" value="ZU5"/>
    <property type="match status" value="1"/>
</dbReference>
<dbReference type="PANTHER" id="PTHR12582:SF7">
    <property type="entry name" value="NETRIN RECEPTOR UNC5C"/>
    <property type="match status" value="1"/>
</dbReference>
<dbReference type="Proteomes" id="UP000261640">
    <property type="component" value="Unplaced"/>
</dbReference>
<dbReference type="FunFam" id="2.60.220.30:FF:000003">
    <property type="entry name" value="Unc-5 netrin receptor C"/>
    <property type="match status" value="1"/>
</dbReference>
<dbReference type="InterPro" id="IPR000906">
    <property type="entry name" value="ZU5_dom"/>
</dbReference>
<keyword evidence="12" id="KW-0325">Glycoprotein</keyword>
<dbReference type="SUPFAM" id="SSF48726">
    <property type="entry name" value="Immunoglobulin"/>
    <property type="match status" value="2"/>
</dbReference>
<dbReference type="InterPro" id="IPR036179">
    <property type="entry name" value="Ig-like_dom_sf"/>
</dbReference>
<comment type="subcellular location">
    <subcellularLocation>
        <location evidence="1 14">Cell membrane</location>
        <topology evidence="1 14">Single-pass type I membrane protein</topology>
    </subcellularLocation>
</comment>
<evidence type="ECO:0000259" key="16">
    <source>
        <dbReference type="PROSITE" id="PS51145"/>
    </source>
</evidence>
<dbReference type="InterPro" id="IPR011029">
    <property type="entry name" value="DEATH-like_dom_sf"/>
</dbReference>
<dbReference type="Pfam" id="PF00791">
    <property type="entry name" value="ZU5"/>
    <property type="match status" value="1"/>
</dbReference>
<accession>A0A7N8WUM4</accession>
<dbReference type="Pfam" id="PF00531">
    <property type="entry name" value="Death"/>
    <property type="match status" value="1"/>
</dbReference>
<dbReference type="GO" id="GO:0005886">
    <property type="term" value="C:plasma membrane"/>
    <property type="evidence" value="ECO:0007669"/>
    <property type="project" value="UniProtKB-SubCell"/>
</dbReference>
<evidence type="ECO:0000256" key="4">
    <source>
        <dbReference type="ARBA" id="ARBA00022475"/>
    </source>
</evidence>
<dbReference type="PROSITE" id="PS51145">
    <property type="entry name" value="ZU5"/>
    <property type="match status" value="1"/>
</dbReference>
<dbReference type="InterPro" id="IPR003599">
    <property type="entry name" value="Ig_sub"/>
</dbReference>
<evidence type="ECO:0000256" key="8">
    <source>
        <dbReference type="ARBA" id="ARBA00022989"/>
    </source>
</evidence>
<dbReference type="InterPro" id="IPR003598">
    <property type="entry name" value="Ig_sub2"/>
</dbReference>
<dbReference type="PROSITE" id="PS50092">
    <property type="entry name" value="TSP1"/>
    <property type="match status" value="2"/>
</dbReference>
<dbReference type="GO" id="GO:0007411">
    <property type="term" value="P:axon guidance"/>
    <property type="evidence" value="ECO:0007669"/>
    <property type="project" value="TreeGrafter"/>
</dbReference>
<dbReference type="GO" id="GO:0005042">
    <property type="term" value="F:netrin receptor activity"/>
    <property type="evidence" value="ECO:0007669"/>
    <property type="project" value="UniProtKB-UniRule"/>
</dbReference>
<evidence type="ECO:0000313" key="18">
    <source>
        <dbReference type="Proteomes" id="UP000261640"/>
    </source>
</evidence>
<dbReference type="SMART" id="SM00409">
    <property type="entry name" value="IG"/>
    <property type="match status" value="1"/>
</dbReference>
<evidence type="ECO:0000256" key="13">
    <source>
        <dbReference type="ARBA" id="ARBA00023319"/>
    </source>
</evidence>
<dbReference type="PANTHER" id="PTHR12582">
    <property type="entry name" value="NETRIN RECEPTOR UNC5"/>
    <property type="match status" value="1"/>
</dbReference>
<sequence length="915" mass="102009">YGPSLLLPFSSVCLQDDDDFLSLSELPETFPSDPPEPLPHFLFEPEEGYIVKNKPVNLYCKATPATQIYFKCNSEWVHQKDHTVEERVDENSGLVVREASIEITRQQVEELFGPEDYWCQCVAWSSAGTTKSRKAHVRIAYLKKSFEQEPLGKEVSLEQEVLLQCRPPEGIPAAEVEWLKNEEIIDPAEDRNFYITIDHNLIIKQARLSDTANYTCVAKNIVAKRRSTTATVIVYVNGGWSTWTEWSVCNSRCGRGFQKRTRSCTNPAPLNGGLPCDGQAIQKLPCTTLCTVDGVWTEWSKWSACGTECTQWRRRECNNPAPKNGGKDCEGLVLQSQNCTDGLCMQIIMCLVISVIVALFVYRKTHRDFDSDIIDTSALNGGFQSVNIKTARSADLLTAPPDLTNAAAMYRGPVYALHDVSDKIPMTNSPLLDPLPNLKIKVYNSSGLVTPQDDLGGDFTSKLSPKVTYLCWITPEHETLHVQLTDPSTTREGTSFDNGGTFNNSAVHGEINKFLMKFISASIHPAFPVLPPAGVSLLVPAGAVPQGRVYEMYVTVHRKDSLRPPVEDIQTVLSPVVSCGPPGALLTRPVILTIHHCADNVQEDWLIQLKNQLAMGEWEDVVVVGEENFTTPCYVQMDSEACHILTETLGTYCLVGQSIGKAAAKRLKLAVFGPVCCTTLDYHIRVYCLDDTQDALKEVLQMETQMGGKLLDEPKTLNFKDSTHNLRLSIHDVPHTHWKSKLIAKYQEIPFYQVWSGSQRTLHCTFTLERLSSATTDLSCKLCVRQVEGEGQIFQLSNTLEEDVQCIDTSLMDPASNITTLVGPNAFRIPLSIRQKLCGSLDAPQTRGNDWRMLAHKLNLDRYLNYFATKSSPTGVILDLWEAQHFPDGDLNELAAVLEEMGRHDSNLASMTTEH</sequence>
<reference evidence="17" key="1">
    <citation type="submission" date="2025-08" db="UniProtKB">
        <authorList>
            <consortium name="Ensembl"/>
        </authorList>
    </citation>
    <scope>IDENTIFICATION</scope>
</reference>
<dbReference type="FunFam" id="2.60.40.10:FF:000039">
    <property type="entry name" value="Unc-5 netrin receptor C"/>
    <property type="match status" value="1"/>
</dbReference>
<dbReference type="Pfam" id="PF00090">
    <property type="entry name" value="TSP_1"/>
    <property type="match status" value="2"/>
</dbReference>
<evidence type="ECO:0000256" key="6">
    <source>
        <dbReference type="ARBA" id="ARBA00022729"/>
    </source>
</evidence>
<dbReference type="InterPro" id="IPR036383">
    <property type="entry name" value="TSP1_rpt_sf"/>
</dbReference>
<keyword evidence="13 14" id="KW-0393">Immunoglobulin domain</keyword>
<keyword evidence="8" id="KW-1133">Transmembrane helix</keyword>
<dbReference type="SUPFAM" id="SSF47986">
    <property type="entry name" value="DEATH domain"/>
    <property type="match status" value="1"/>
</dbReference>
<dbReference type="InterPro" id="IPR037936">
    <property type="entry name" value="UNC5A-D"/>
</dbReference>
<keyword evidence="18" id="KW-1185">Reference proteome</keyword>
<dbReference type="FunFam" id="2.60.40.10:FF:000037">
    <property type="entry name" value="Unc-5 netrin receptor C"/>
    <property type="match status" value="1"/>
</dbReference>
<keyword evidence="10" id="KW-1015">Disulfide bond</keyword>
<proteinExistence type="inferred from homology"/>
<keyword evidence="3 14" id="KW-0217">Developmental protein</keyword>
<reference evidence="17" key="2">
    <citation type="submission" date="2025-09" db="UniProtKB">
        <authorList>
            <consortium name="Ensembl"/>
        </authorList>
    </citation>
    <scope>IDENTIFICATION</scope>
</reference>
<evidence type="ECO:0000256" key="5">
    <source>
        <dbReference type="ARBA" id="ARBA00022692"/>
    </source>
</evidence>
<keyword evidence="5" id="KW-0812">Transmembrane</keyword>
<evidence type="ECO:0000256" key="2">
    <source>
        <dbReference type="ARBA" id="ARBA00009844"/>
    </source>
</evidence>
<dbReference type="InterPro" id="IPR000884">
    <property type="entry name" value="TSP1_rpt"/>
</dbReference>
<feature type="domain" description="Ig-like" evidence="15">
    <location>
        <begin position="152"/>
        <end position="233"/>
    </location>
</feature>
<evidence type="ECO:0000313" key="17">
    <source>
        <dbReference type="Ensembl" id="ENSMAMP00000040803.1"/>
    </source>
</evidence>
<dbReference type="InterPro" id="IPR007110">
    <property type="entry name" value="Ig-like_dom"/>
</dbReference>
<feature type="domain" description="ZU5" evidence="16">
    <location>
        <begin position="515"/>
        <end position="649"/>
    </location>
</feature>
<evidence type="ECO:0000256" key="7">
    <source>
        <dbReference type="ARBA" id="ARBA00022737"/>
    </source>
</evidence>
<evidence type="ECO:0000256" key="10">
    <source>
        <dbReference type="ARBA" id="ARBA00023157"/>
    </source>
</evidence>
<dbReference type="PROSITE" id="PS50835">
    <property type="entry name" value="IG_LIKE"/>
    <property type="match status" value="1"/>
</dbReference>
<evidence type="ECO:0000256" key="12">
    <source>
        <dbReference type="ARBA" id="ARBA00023180"/>
    </source>
</evidence>
<dbReference type="FunFam" id="1.10.533.10:FF:000001">
    <property type="entry name" value="Unc-5 netrin receptor B"/>
    <property type="match status" value="1"/>
</dbReference>
<dbReference type="PRINTS" id="PR01705">
    <property type="entry name" value="TSP1REPEAT"/>
</dbReference>